<dbReference type="Proteomes" id="UP000807342">
    <property type="component" value="Unassembled WGS sequence"/>
</dbReference>
<sequence>MQPLPNNSGLPLGGMPVPGSSPGNMIYNQFCSTLSKIQQQNSWDNFSSSSSLRFTPGTPSLGVWVQSQGSNTPKVIEHLGIQDLLVNPIFRNFWERCIGLEAENKTLKQSLAMVTTLNMTQSGNFGPMDTTLPTNTTGVASSGNFLHPKSTTDLLKELLQLLILSARHSIHPRKGPWAADHQDLISAGNRTYHFVFTQLQETQEDYKQLSISFDDYREEFTQLNEWHMALWKAYNNIVDRIITCSQMCTIVDPCKDHPTCEEFHIHDRIPSSDPLEQDDVYEPYLGYRGVPGHKSLPLTHNS</sequence>
<dbReference type="AlphaFoldDB" id="A0A9P5WXT9"/>
<name>A0A9P5WXT9_9AGAR</name>
<dbReference type="EMBL" id="MU152074">
    <property type="protein sequence ID" value="KAF9441078.1"/>
    <property type="molecule type" value="Genomic_DNA"/>
</dbReference>
<evidence type="ECO:0000313" key="2">
    <source>
        <dbReference type="Proteomes" id="UP000807342"/>
    </source>
</evidence>
<comment type="caution">
    <text evidence="1">The sequence shown here is derived from an EMBL/GenBank/DDBJ whole genome shotgun (WGS) entry which is preliminary data.</text>
</comment>
<proteinExistence type="predicted"/>
<gene>
    <name evidence="1" type="ORF">P691DRAFT_766763</name>
</gene>
<organism evidence="1 2">
    <name type="scientific">Macrolepiota fuliginosa MF-IS2</name>
    <dbReference type="NCBI Taxonomy" id="1400762"/>
    <lineage>
        <taxon>Eukaryota</taxon>
        <taxon>Fungi</taxon>
        <taxon>Dikarya</taxon>
        <taxon>Basidiomycota</taxon>
        <taxon>Agaricomycotina</taxon>
        <taxon>Agaricomycetes</taxon>
        <taxon>Agaricomycetidae</taxon>
        <taxon>Agaricales</taxon>
        <taxon>Agaricineae</taxon>
        <taxon>Agaricaceae</taxon>
        <taxon>Macrolepiota</taxon>
    </lineage>
</organism>
<keyword evidence="2" id="KW-1185">Reference proteome</keyword>
<evidence type="ECO:0000313" key="1">
    <source>
        <dbReference type="EMBL" id="KAF9441078.1"/>
    </source>
</evidence>
<protein>
    <submittedName>
        <fullName evidence="1">Uncharacterized protein</fullName>
    </submittedName>
</protein>
<reference evidence="1" key="1">
    <citation type="submission" date="2020-11" db="EMBL/GenBank/DDBJ databases">
        <authorList>
            <consortium name="DOE Joint Genome Institute"/>
            <person name="Ahrendt S."/>
            <person name="Riley R."/>
            <person name="Andreopoulos W."/>
            <person name="Labutti K."/>
            <person name="Pangilinan J."/>
            <person name="Ruiz-Duenas F.J."/>
            <person name="Barrasa J.M."/>
            <person name="Sanchez-Garcia M."/>
            <person name="Camarero S."/>
            <person name="Miyauchi S."/>
            <person name="Serrano A."/>
            <person name="Linde D."/>
            <person name="Babiker R."/>
            <person name="Drula E."/>
            <person name="Ayuso-Fernandez I."/>
            <person name="Pacheco R."/>
            <person name="Padilla G."/>
            <person name="Ferreira P."/>
            <person name="Barriuso J."/>
            <person name="Kellner H."/>
            <person name="Castanera R."/>
            <person name="Alfaro M."/>
            <person name="Ramirez L."/>
            <person name="Pisabarro A.G."/>
            <person name="Kuo A."/>
            <person name="Tritt A."/>
            <person name="Lipzen A."/>
            <person name="He G."/>
            <person name="Yan M."/>
            <person name="Ng V."/>
            <person name="Cullen D."/>
            <person name="Martin F."/>
            <person name="Rosso M.-N."/>
            <person name="Henrissat B."/>
            <person name="Hibbett D."/>
            <person name="Martinez A.T."/>
            <person name="Grigoriev I.V."/>
        </authorList>
    </citation>
    <scope>NUCLEOTIDE SEQUENCE</scope>
    <source>
        <strain evidence="1">MF-IS2</strain>
    </source>
</reference>
<accession>A0A9P5WXT9</accession>